<dbReference type="SMART" id="SM00065">
    <property type="entry name" value="GAF"/>
    <property type="match status" value="1"/>
</dbReference>
<accession>L0GSH0</accession>
<organism evidence="3 4">
    <name type="scientific">Thioflavicoccus mobilis 8321</name>
    <dbReference type="NCBI Taxonomy" id="765912"/>
    <lineage>
        <taxon>Bacteria</taxon>
        <taxon>Pseudomonadati</taxon>
        <taxon>Pseudomonadota</taxon>
        <taxon>Gammaproteobacteria</taxon>
        <taxon>Chromatiales</taxon>
        <taxon>Chromatiaceae</taxon>
        <taxon>Thioflavicoccus</taxon>
    </lineage>
</organism>
<dbReference type="Proteomes" id="UP000010816">
    <property type="component" value="Chromosome"/>
</dbReference>
<evidence type="ECO:0000313" key="4">
    <source>
        <dbReference type="Proteomes" id="UP000010816"/>
    </source>
</evidence>
<evidence type="ECO:0000256" key="1">
    <source>
        <dbReference type="SAM" id="Phobius"/>
    </source>
</evidence>
<keyword evidence="1" id="KW-1133">Transmembrane helix</keyword>
<feature type="transmembrane region" description="Helical" evidence="1">
    <location>
        <begin position="28"/>
        <end position="49"/>
    </location>
</feature>
<dbReference type="InterPro" id="IPR003018">
    <property type="entry name" value="GAF"/>
</dbReference>
<dbReference type="AlphaFoldDB" id="L0GSH0"/>
<dbReference type="Pfam" id="PF01590">
    <property type="entry name" value="GAF"/>
    <property type="match status" value="1"/>
</dbReference>
<dbReference type="STRING" id="765912.Thimo_0868"/>
<protein>
    <recommendedName>
        <fullName evidence="2">GAF domain-containing protein</fullName>
    </recommendedName>
</protein>
<dbReference type="eggNOG" id="COG2203">
    <property type="taxonomic scope" value="Bacteria"/>
</dbReference>
<feature type="transmembrane region" description="Helical" evidence="1">
    <location>
        <begin position="61"/>
        <end position="79"/>
    </location>
</feature>
<keyword evidence="1" id="KW-0812">Transmembrane</keyword>
<gene>
    <name evidence="3" type="ORF">Thimo_0868</name>
</gene>
<dbReference type="HOGENOM" id="CLU_860353_0_0_6"/>
<keyword evidence="4" id="KW-1185">Reference proteome</keyword>
<reference evidence="3 4" key="1">
    <citation type="submission" date="2011-09" db="EMBL/GenBank/DDBJ databases">
        <title>Complete sequence of chromosome of Thioflavicoccus mobilis 8321.</title>
        <authorList>
            <consortium name="US DOE Joint Genome Institute"/>
            <person name="Lucas S."/>
            <person name="Han J."/>
            <person name="Lapidus A."/>
            <person name="Cheng J.-F."/>
            <person name="Goodwin L."/>
            <person name="Pitluck S."/>
            <person name="Peters L."/>
            <person name="Ovchinnikova G."/>
            <person name="Lu M."/>
            <person name="Detter J.C."/>
            <person name="Han C."/>
            <person name="Tapia R."/>
            <person name="Land M."/>
            <person name="Hauser L."/>
            <person name="Kyrpides N."/>
            <person name="Ivanova N."/>
            <person name="Pagani I."/>
            <person name="Vogl K."/>
            <person name="Liu Z."/>
            <person name="Imhoff J."/>
            <person name="Thiel V."/>
            <person name="Frigaard N.-U."/>
            <person name="Bryant D."/>
            <person name="Woyke T."/>
        </authorList>
    </citation>
    <scope>NUCLEOTIDE SEQUENCE [LARGE SCALE GENOMIC DNA]</scope>
    <source>
        <strain evidence="3 4">8321</strain>
    </source>
</reference>
<evidence type="ECO:0000259" key="2">
    <source>
        <dbReference type="SMART" id="SM00065"/>
    </source>
</evidence>
<name>L0GSH0_9GAMM</name>
<dbReference type="Gene3D" id="3.30.450.40">
    <property type="match status" value="1"/>
</dbReference>
<dbReference type="EMBL" id="CP003051">
    <property type="protein sequence ID" value="AGA89703.1"/>
    <property type="molecule type" value="Genomic_DNA"/>
</dbReference>
<dbReference type="KEGG" id="tmb:Thimo_0868"/>
<proteinExistence type="predicted"/>
<evidence type="ECO:0000313" key="3">
    <source>
        <dbReference type="EMBL" id="AGA89703.1"/>
    </source>
</evidence>
<keyword evidence="1" id="KW-0472">Membrane</keyword>
<feature type="domain" description="GAF" evidence="2">
    <location>
        <begin position="132"/>
        <end position="307"/>
    </location>
</feature>
<dbReference type="SUPFAM" id="SSF55781">
    <property type="entry name" value="GAF domain-like"/>
    <property type="match status" value="1"/>
</dbReference>
<sequence length="323" mass="37017">MCFWDSPAESMIDKFSKWLLRRSPGTRIFFAALSNAAVFYFAAFLSHSVSSTLAQQKYWKFGIHAFIFVLSIAVVWLIAKLVHQRYRAIIEGAELKRVVTLDSYQKCDSVTVQEAESLSACGKDLPGCVVNNWRGACERIQQYVQSAYSVLATSYGRSSITENRIDFEVTFMTKSLRDGKVTIPASANRDGRKPRTMQLRESNPDIYEQSVTAQIYRAESPRMIITTDTSDPQYASLYPDQKLRIRSAIVHPVLSPDHKLLGTLVAHCDRVRFFKNEDEKYWHDFLEIFSKRIAVEVMRLHVLHQLRTSNQPIECRDPSDAPF</sequence>
<dbReference type="InterPro" id="IPR029016">
    <property type="entry name" value="GAF-like_dom_sf"/>
</dbReference>